<dbReference type="AlphaFoldDB" id="A0A118JYN8"/>
<feature type="region of interest" description="Disordered" evidence="1">
    <location>
        <begin position="209"/>
        <end position="231"/>
    </location>
</feature>
<evidence type="ECO:0000313" key="3">
    <source>
        <dbReference type="Proteomes" id="UP000243975"/>
    </source>
</evidence>
<accession>A0A118JYN8</accession>
<evidence type="ECO:0000313" key="2">
    <source>
        <dbReference type="EMBL" id="KVH98426.1"/>
    </source>
</evidence>
<feature type="compositionally biased region" description="Polar residues" evidence="1">
    <location>
        <begin position="222"/>
        <end position="231"/>
    </location>
</feature>
<dbReference type="EMBL" id="LEKV01003798">
    <property type="protein sequence ID" value="KVH98426.1"/>
    <property type="molecule type" value="Genomic_DNA"/>
</dbReference>
<dbReference type="PANTHER" id="PTHR46700">
    <property type="entry name" value="ARM REPEAT SUPERFAMILY PROTEIN"/>
    <property type="match status" value="1"/>
</dbReference>
<dbReference type="Gene3D" id="1.25.10.10">
    <property type="entry name" value="Leucine-rich Repeat Variant"/>
    <property type="match status" value="1"/>
</dbReference>
<evidence type="ECO:0000256" key="1">
    <source>
        <dbReference type="SAM" id="MobiDB-lite"/>
    </source>
</evidence>
<dbReference type="PANTHER" id="PTHR46700:SF2">
    <property type="entry name" value="ARM REPEAT SUPERFAMILY PROTEIN"/>
    <property type="match status" value="1"/>
</dbReference>
<gene>
    <name evidence="2" type="ORF">Ccrd_023337</name>
</gene>
<reference evidence="2 3" key="1">
    <citation type="journal article" date="2016" name="Sci. Rep.">
        <title>The genome sequence of the outbreeding globe artichoke constructed de novo incorporating a phase-aware low-pass sequencing strategy of F1 progeny.</title>
        <authorList>
            <person name="Scaglione D."/>
            <person name="Reyes-Chin-Wo S."/>
            <person name="Acquadro A."/>
            <person name="Froenicke L."/>
            <person name="Portis E."/>
            <person name="Beitel C."/>
            <person name="Tirone M."/>
            <person name="Mauro R."/>
            <person name="Lo Monaco A."/>
            <person name="Mauromicale G."/>
            <person name="Faccioli P."/>
            <person name="Cattivelli L."/>
            <person name="Rieseberg L."/>
            <person name="Michelmore R."/>
            <person name="Lanteri S."/>
        </authorList>
    </citation>
    <scope>NUCLEOTIDE SEQUENCE [LARGE SCALE GENOMIC DNA]</scope>
    <source>
        <strain evidence="2">2C</strain>
    </source>
</reference>
<organism evidence="2 3">
    <name type="scientific">Cynara cardunculus var. scolymus</name>
    <name type="common">Globe artichoke</name>
    <name type="synonym">Cynara scolymus</name>
    <dbReference type="NCBI Taxonomy" id="59895"/>
    <lineage>
        <taxon>Eukaryota</taxon>
        <taxon>Viridiplantae</taxon>
        <taxon>Streptophyta</taxon>
        <taxon>Embryophyta</taxon>
        <taxon>Tracheophyta</taxon>
        <taxon>Spermatophyta</taxon>
        <taxon>Magnoliopsida</taxon>
        <taxon>eudicotyledons</taxon>
        <taxon>Gunneridae</taxon>
        <taxon>Pentapetalae</taxon>
        <taxon>asterids</taxon>
        <taxon>campanulids</taxon>
        <taxon>Asterales</taxon>
        <taxon>Asteraceae</taxon>
        <taxon>Carduoideae</taxon>
        <taxon>Cardueae</taxon>
        <taxon>Carduinae</taxon>
        <taxon>Cynara</taxon>
    </lineage>
</organism>
<dbReference type="InterPro" id="IPR011989">
    <property type="entry name" value="ARM-like"/>
</dbReference>
<dbReference type="Proteomes" id="UP000243975">
    <property type="component" value="Unassembled WGS sequence"/>
</dbReference>
<comment type="caution">
    <text evidence="2">The sequence shown here is derived from an EMBL/GenBank/DDBJ whole genome shotgun (WGS) entry which is preliminary data.</text>
</comment>
<dbReference type="Gramene" id="KVH98426">
    <property type="protein sequence ID" value="KVH98426"/>
    <property type="gene ID" value="Ccrd_023337"/>
</dbReference>
<dbReference type="SUPFAM" id="SSF48371">
    <property type="entry name" value="ARM repeat"/>
    <property type="match status" value="1"/>
</dbReference>
<keyword evidence="3" id="KW-1185">Reference proteome</keyword>
<proteinExistence type="predicted"/>
<protein>
    <submittedName>
        <fullName evidence="2">Armadillo-like helical</fullName>
    </submittedName>
</protein>
<sequence>MKQMHHLSCMQLQKIIDKITTIFTAIESARPRGDSGILALCSLRQCMEKGKLLLRHCSESSKFYLVYINVCERIRYSLEVCLNQLQDMVEPKLATQISNIVDYIKTVVFTMDCSDKEARKALLSLLQQDREASSFTDLEELKAFKFAAFRLQVTSPIALLIEKQSIKDLLSKIRDTDPAAKKILNYLLYLVKKYGESMEGQEPITISNYESNEHSKGDDEVSIQSSDTNSVDYVTDSSTEYGSSKIIHNESERFKSRDTVTDDGTNLFVLEKLSVLPWAFRCKVVEDVINELKDDDESRSSISTSYIKPVFKFLKVAHRLCDSRAKRNGAKLLLINEVPSLPKEAMHYLYLFLDSEIIEEALPILELLSCHQQYSSEIVSSGVPSFLLQLIKNSNREHHNFALRILCNLSAHTDLGDHLVCLGFIQHLVPFLDDRMLSAYCVKIFRNLCTIEEVAAQLIKDENCIESIGEILDQGDKDEEQDNALHILLCLCHQHEQLREVLMQESIVSSLVDISQNGSSGGKLISMKLLQFLNNDQECFIADVRQNTNI</sequence>
<dbReference type="InterPro" id="IPR016024">
    <property type="entry name" value="ARM-type_fold"/>
</dbReference>
<dbReference type="STRING" id="59895.A0A118JYN8"/>
<name>A0A118JYN8_CYNCS</name>